<evidence type="ECO:0000313" key="2">
    <source>
        <dbReference type="EMBL" id="SSC12322.1"/>
    </source>
</evidence>
<feature type="transmembrane region" description="Helical" evidence="1">
    <location>
        <begin position="12"/>
        <end position="35"/>
    </location>
</feature>
<keyword evidence="1" id="KW-0472">Membrane</keyword>
<dbReference type="AlphaFoldDB" id="A0A7Z7LE58"/>
<dbReference type="Proteomes" id="UP000250796">
    <property type="component" value="Chromosome MESINF"/>
</dbReference>
<reference evidence="2 3" key="1">
    <citation type="submission" date="2017-01" db="EMBL/GenBank/DDBJ databases">
        <authorList>
            <person name="Erauso G."/>
        </authorList>
    </citation>
    <scope>NUCLEOTIDE SEQUENCE [LARGE SCALE GENOMIC DNA]</scope>
    <source>
        <strain evidence="2">MESINF1</strain>
    </source>
</reference>
<keyword evidence="1" id="KW-1133">Transmembrane helix</keyword>
<dbReference type="SUPFAM" id="SSF51126">
    <property type="entry name" value="Pectin lyase-like"/>
    <property type="match status" value="1"/>
</dbReference>
<keyword evidence="3" id="KW-1185">Reference proteome</keyword>
<dbReference type="EMBL" id="LS974202">
    <property type="protein sequence ID" value="SSC12322.1"/>
    <property type="molecule type" value="Genomic_DNA"/>
</dbReference>
<sequence>MGNCRMRKKGFVLFTALIAVAVLSIISITVVTLVLNDSMQLNRAEARLIAHYRALSGVEIARALLEKDETKDARGVFRGTITEGGSGNFELVEAWQDGDNWDTGIQLVRDAVQSALQSSSNDVAFAIFSDSSGTEFKIVSYGIRSAAVESVVLNLAFAGGAYEFPVFDMAVFTRSYIGIGGSSRIEGRAGTNSIIPGSVNIASGNNMITGTIYVGVGGDTHVNPSVNPDIPWQSISYPNAVVTRTNIWNSTWLNNHPIQNLDQEREYELPNFPDPPSSISFPTFPTFPEGLPGHGNLNVGGNSTFTVTQSGEYGNINVSGSSRLIFNLQGNNISINANSLSVSGSARIEVNGPGTLNLYIDGNASISGSGITTLNSAKLNIYTDGNFSASGNLNVEISTLYSKGQTQLGNSGLLQLENLFVDSSQAFSTSGNGTIRVASQALIKASSMSLSSGTMDFMNGSKQQFEIAGTVQLSGNANMNGISKGVMNCSTLNIQQGNINLASGGNMLVYASTGFNMGGGSTFNYGGDRNAVRVNYAGSSDLDLTGNIRYTGTLHIQRASASLGGSGEVYGLIISGGPTVNLHGNPMADVTAVYAPNSTVNMVGSATVKGAIVADRFVATGSSTVVFEPDTEDLFPPQSIGLIGDGEGNEEIEIWSR</sequence>
<organism evidence="2 3">
    <name type="scientific">Mesotoga infera</name>
    <dbReference type="NCBI Taxonomy" id="1236046"/>
    <lineage>
        <taxon>Bacteria</taxon>
        <taxon>Thermotogati</taxon>
        <taxon>Thermotogota</taxon>
        <taxon>Thermotogae</taxon>
        <taxon>Kosmotogales</taxon>
        <taxon>Kosmotogaceae</taxon>
        <taxon>Mesotoga</taxon>
    </lineage>
</organism>
<dbReference type="InterPro" id="IPR011050">
    <property type="entry name" value="Pectin_lyase_fold/virulence"/>
</dbReference>
<gene>
    <name evidence="2" type="ORF">MESINF_0873</name>
</gene>
<dbReference type="KEGG" id="minf:MESINF_0873"/>
<evidence type="ECO:0000313" key="3">
    <source>
        <dbReference type="Proteomes" id="UP000250796"/>
    </source>
</evidence>
<evidence type="ECO:0008006" key="4">
    <source>
        <dbReference type="Google" id="ProtNLM"/>
    </source>
</evidence>
<name>A0A7Z7LE58_9BACT</name>
<evidence type="ECO:0000256" key="1">
    <source>
        <dbReference type="SAM" id="Phobius"/>
    </source>
</evidence>
<accession>A0A7Z7LE58</accession>
<keyword evidence="1" id="KW-0812">Transmembrane</keyword>
<proteinExistence type="predicted"/>
<protein>
    <recommendedName>
        <fullName evidence="4">Type 4 fimbrial biogenesis protein PilX N-terminal domain-containing protein</fullName>
    </recommendedName>
</protein>